<keyword evidence="13" id="KW-1185">Reference proteome</keyword>
<evidence type="ECO:0000256" key="5">
    <source>
        <dbReference type="ARBA" id="ARBA00022490"/>
    </source>
</evidence>
<dbReference type="Pfam" id="PF17004">
    <property type="entry name" value="SRP_TPR_like"/>
    <property type="match status" value="1"/>
</dbReference>
<dbReference type="InterPro" id="IPR011990">
    <property type="entry name" value="TPR-like_helical_dom_sf"/>
</dbReference>
<dbReference type="SUPFAM" id="SSF48452">
    <property type="entry name" value="TPR-like"/>
    <property type="match status" value="1"/>
</dbReference>
<dbReference type="GO" id="GO:0005786">
    <property type="term" value="C:signal recognition particle, endoplasmic reticulum targeting"/>
    <property type="evidence" value="ECO:0007669"/>
    <property type="project" value="UniProtKB-UniRule"/>
</dbReference>
<evidence type="ECO:0000256" key="10">
    <source>
        <dbReference type="SAM" id="MobiDB-lite"/>
    </source>
</evidence>
<feature type="compositionally biased region" description="Basic and acidic residues" evidence="10">
    <location>
        <begin position="567"/>
        <end position="588"/>
    </location>
</feature>
<keyword evidence="7 9" id="KW-0733">Signal recognition particle</keyword>
<dbReference type="GO" id="GO:0008312">
    <property type="term" value="F:7S RNA binding"/>
    <property type="evidence" value="ECO:0007669"/>
    <property type="project" value="InterPro"/>
</dbReference>
<comment type="similarity">
    <text evidence="3 9">Belongs to the SRP72 family.</text>
</comment>
<evidence type="ECO:0000313" key="13">
    <source>
        <dbReference type="Proteomes" id="UP000094527"/>
    </source>
</evidence>
<evidence type="ECO:0000256" key="8">
    <source>
        <dbReference type="ARBA" id="ARBA00023274"/>
    </source>
</evidence>
<dbReference type="PANTHER" id="PTHR14094:SF9">
    <property type="entry name" value="SIGNAL RECOGNITION PARTICLE SUBUNIT SRP72"/>
    <property type="match status" value="1"/>
</dbReference>
<organism evidence="12 13">
    <name type="scientific">Orchesella cincta</name>
    <name type="common">Springtail</name>
    <name type="synonym">Podura cincta</name>
    <dbReference type="NCBI Taxonomy" id="48709"/>
    <lineage>
        <taxon>Eukaryota</taxon>
        <taxon>Metazoa</taxon>
        <taxon>Ecdysozoa</taxon>
        <taxon>Arthropoda</taxon>
        <taxon>Hexapoda</taxon>
        <taxon>Collembola</taxon>
        <taxon>Entomobryomorpha</taxon>
        <taxon>Entomobryoidea</taxon>
        <taxon>Orchesellidae</taxon>
        <taxon>Orchesellinae</taxon>
        <taxon>Orchesella</taxon>
    </lineage>
</organism>
<dbReference type="InterPro" id="IPR031545">
    <property type="entry name" value="SRP72_TPR-like"/>
</dbReference>
<evidence type="ECO:0000313" key="12">
    <source>
        <dbReference type="EMBL" id="ODM98392.1"/>
    </source>
</evidence>
<gene>
    <name evidence="12" type="ORF">Ocin01_08288</name>
</gene>
<comment type="subcellular location">
    <subcellularLocation>
        <location evidence="2 9">Cytoplasm</location>
    </subcellularLocation>
    <subcellularLocation>
        <location evidence="1">Endoplasmic reticulum</location>
    </subcellularLocation>
</comment>
<evidence type="ECO:0000256" key="6">
    <source>
        <dbReference type="ARBA" id="ARBA00022824"/>
    </source>
</evidence>
<dbReference type="Pfam" id="PF08492">
    <property type="entry name" value="SRP72"/>
    <property type="match status" value="1"/>
</dbReference>
<dbReference type="AlphaFoldDB" id="A0A1D2MZF1"/>
<evidence type="ECO:0000256" key="3">
    <source>
        <dbReference type="ARBA" id="ARBA00007676"/>
    </source>
</evidence>
<protein>
    <recommendedName>
        <fullName evidence="4 9">Signal recognition particle subunit SRP72</fullName>
    </recommendedName>
</protein>
<keyword evidence="8 9" id="KW-0687">Ribonucleoprotein</keyword>
<comment type="caution">
    <text evidence="12">The sequence shown here is derived from an EMBL/GenBank/DDBJ whole genome shotgun (WGS) entry which is preliminary data.</text>
</comment>
<evidence type="ECO:0000256" key="2">
    <source>
        <dbReference type="ARBA" id="ARBA00004496"/>
    </source>
</evidence>
<dbReference type="OMA" id="NDMKVLA"/>
<feature type="region of interest" description="Disordered" evidence="10">
    <location>
        <begin position="549"/>
        <end position="650"/>
    </location>
</feature>
<dbReference type="EMBL" id="LJIJ01000359">
    <property type="protein sequence ID" value="ODM98392.1"/>
    <property type="molecule type" value="Genomic_DNA"/>
</dbReference>
<reference evidence="12 13" key="1">
    <citation type="journal article" date="2016" name="Genome Biol. Evol.">
        <title>Gene Family Evolution Reflects Adaptation to Soil Environmental Stressors in the Genome of the Collembolan Orchesella cincta.</title>
        <authorList>
            <person name="Faddeeva-Vakhrusheva A."/>
            <person name="Derks M.F."/>
            <person name="Anvar S.Y."/>
            <person name="Agamennone V."/>
            <person name="Suring W."/>
            <person name="Smit S."/>
            <person name="van Straalen N.M."/>
            <person name="Roelofs D."/>
        </authorList>
    </citation>
    <scope>NUCLEOTIDE SEQUENCE [LARGE SCALE GENOMIC DNA]</scope>
    <source>
        <tissue evidence="12">Mixed pool</tissue>
    </source>
</reference>
<name>A0A1D2MZF1_ORCCI</name>
<dbReference type="PIRSF" id="PIRSF038922">
    <property type="entry name" value="SRP72"/>
    <property type="match status" value="1"/>
</dbReference>
<dbReference type="Gene3D" id="1.25.40.10">
    <property type="entry name" value="Tetratricopeptide repeat domain"/>
    <property type="match status" value="3"/>
</dbReference>
<keyword evidence="5 9" id="KW-0963">Cytoplasm</keyword>
<dbReference type="Proteomes" id="UP000094527">
    <property type="component" value="Unassembled WGS sequence"/>
</dbReference>
<proteinExistence type="inferred from homology"/>
<dbReference type="GO" id="GO:0005783">
    <property type="term" value="C:endoplasmic reticulum"/>
    <property type="evidence" value="ECO:0007669"/>
    <property type="project" value="UniProtKB-SubCell"/>
</dbReference>
<dbReference type="PANTHER" id="PTHR14094">
    <property type="entry name" value="SIGNAL RECOGNITION PARTICLE 72"/>
    <property type="match status" value="1"/>
</dbReference>
<dbReference type="GO" id="GO:0006614">
    <property type="term" value="P:SRP-dependent cotranslational protein targeting to membrane"/>
    <property type="evidence" value="ECO:0007669"/>
    <property type="project" value="UniProtKB-UniRule"/>
</dbReference>
<sequence>MEKPQQGDKLKSLFADLDRSMSNADYERAIKVCNRLLHVSPDDELAFRCKIICCIHLDRVSDAITFMEKNPKISGKLGFEKAYCYYRLQDMKKSKEVLDSCEDSIGKRELMTQILYRMEMYDESYNSCKELIRVAEDEYDEERQTNLAAINACLIGAGSERRLEKVDHDTHELRYNMACAFIAEKRYVEAIKLLKEAETKAAETLKEDGLTEEEIAEDTAIMIIQSGYCRQKLGRDKEAMALYSKVLKNKPPEVDLVAVASNNILCINRDQNIFDSKKRVKAIRADGADAKLTRAQRRDMHINQCLFYLLTGQADLCKETCALTASKFPETEHEIFLINTALIVKTDGIEAAKSFVAPTVGKKEDMQLRISLCFVQQLLRDGNRKDAISILESLAKKSYKPGIIGALVTLYQQEGRVNDAAATLKQAVDFHRKGGGNKKRLNVLWRQAASLMIQQGDLGEAVKSLEELQKSSPDDITTLAQLIVAYSQYDIKKAHKLSSQLPPVPPPEDLDLATLESPNWLSSIKMMKKSTKPDSVPATPQISAIAVSVTEPKKKKKKPKCKSKLPKTFDPERKPDSERWLPKYERTGYRPKKQRRGKDKDVGKGTQGADSATSAIYDMSAKMSQKKPEPEPSPSTSKASSRPSKKSKKK</sequence>
<accession>A0A1D2MZF1</accession>
<feature type="compositionally biased region" description="Basic residues" evidence="10">
    <location>
        <begin position="553"/>
        <end position="565"/>
    </location>
</feature>
<evidence type="ECO:0000259" key="11">
    <source>
        <dbReference type="Pfam" id="PF08492"/>
    </source>
</evidence>
<evidence type="ECO:0000256" key="4">
    <source>
        <dbReference type="ARBA" id="ARBA00018350"/>
    </source>
</evidence>
<evidence type="ECO:0000256" key="1">
    <source>
        <dbReference type="ARBA" id="ARBA00004240"/>
    </source>
</evidence>
<evidence type="ECO:0000256" key="7">
    <source>
        <dbReference type="ARBA" id="ARBA00023135"/>
    </source>
</evidence>
<keyword evidence="6" id="KW-0256">Endoplasmic reticulum</keyword>
<dbReference type="STRING" id="48709.A0A1D2MZF1"/>
<dbReference type="InterPro" id="IPR026270">
    <property type="entry name" value="SRP72"/>
</dbReference>
<dbReference type="InterPro" id="IPR013699">
    <property type="entry name" value="Signal_recog_part_SRP72_RNA-bd"/>
</dbReference>
<feature type="domain" description="Signal recognition particle SRP72 subunit RNA-binding" evidence="11">
    <location>
        <begin position="550"/>
        <end position="591"/>
    </location>
</feature>
<dbReference type="GO" id="GO:0043022">
    <property type="term" value="F:ribosome binding"/>
    <property type="evidence" value="ECO:0007669"/>
    <property type="project" value="TreeGrafter"/>
</dbReference>
<evidence type="ECO:0000256" key="9">
    <source>
        <dbReference type="PIRNR" id="PIRNR038922"/>
    </source>
</evidence>
<comment type="function">
    <text evidence="9">Component of the signal recognition particle (SRP) complex, a ribonucleoprotein complex that mediates the cotranslational targeting of secretory and membrane proteins to the endoplasmic reticulum (ER).</text>
</comment>
<dbReference type="OrthoDB" id="5421607at2759"/>